<keyword evidence="6" id="KW-0472">Membrane</keyword>
<name>A0AAI8VSN4_9PEZI</name>
<dbReference type="InterPro" id="IPR050121">
    <property type="entry name" value="Cytochrome_P450_monoxygenase"/>
</dbReference>
<dbReference type="InterPro" id="IPR036396">
    <property type="entry name" value="Cyt_P450_sf"/>
</dbReference>
<comment type="caution">
    <text evidence="7">The sequence shown here is derived from an EMBL/GenBank/DDBJ whole genome shotgun (WGS) entry which is preliminary data.</text>
</comment>
<evidence type="ECO:0000313" key="8">
    <source>
        <dbReference type="Proteomes" id="UP001295740"/>
    </source>
</evidence>
<feature type="binding site" description="axial binding residue" evidence="5">
    <location>
        <position position="491"/>
    </location>
    <ligand>
        <name>heme</name>
        <dbReference type="ChEBI" id="CHEBI:30413"/>
    </ligand>
    <ligandPart>
        <name>Fe</name>
        <dbReference type="ChEBI" id="CHEBI:18248"/>
    </ligandPart>
</feature>
<dbReference type="Proteomes" id="UP001295740">
    <property type="component" value="Unassembled WGS sequence"/>
</dbReference>
<comment type="similarity">
    <text evidence="1">Belongs to the cytochrome P450 family.</text>
</comment>
<dbReference type="PANTHER" id="PTHR24305">
    <property type="entry name" value="CYTOCHROME P450"/>
    <property type="match status" value="1"/>
</dbReference>
<dbReference type="PANTHER" id="PTHR24305:SF166">
    <property type="entry name" value="CYTOCHROME P450 12A4, MITOCHONDRIAL-RELATED"/>
    <property type="match status" value="1"/>
</dbReference>
<keyword evidence="4 5" id="KW-0408">Iron</keyword>
<dbReference type="Gene3D" id="1.10.630.10">
    <property type="entry name" value="Cytochrome P450"/>
    <property type="match status" value="1"/>
</dbReference>
<evidence type="ECO:0000256" key="2">
    <source>
        <dbReference type="ARBA" id="ARBA00022617"/>
    </source>
</evidence>
<keyword evidence="2 5" id="KW-0349">Heme</keyword>
<evidence type="ECO:0000256" key="3">
    <source>
        <dbReference type="ARBA" id="ARBA00022723"/>
    </source>
</evidence>
<proteinExistence type="inferred from homology"/>
<dbReference type="Pfam" id="PF00067">
    <property type="entry name" value="p450"/>
    <property type="match status" value="1"/>
</dbReference>
<keyword evidence="6" id="KW-1133">Transmembrane helix</keyword>
<dbReference type="AlphaFoldDB" id="A0AAI8VSN4"/>
<keyword evidence="8" id="KW-1185">Reference proteome</keyword>
<dbReference type="GO" id="GO:0005506">
    <property type="term" value="F:iron ion binding"/>
    <property type="evidence" value="ECO:0007669"/>
    <property type="project" value="InterPro"/>
</dbReference>
<gene>
    <name evidence="7" type="ORF">KHLLAP_LOCUS13844</name>
</gene>
<protein>
    <submittedName>
        <fullName evidence="7">Uu.00g014950.m01.CDS01</fullName>
    </submittedName>
</protein>
<dbReference type="PRINTS" id="PR00463">
    <property type="entry name" value="EP450I"/>
</dbReference>
<evidence type="ECO:0000256" key="5">
    <source>
        <dbReference type="PIRSR" id="PIRSR602401-1"/>
    </source>
</evidence>
<dbReference type="GO" id="GO:0004497">
    <property type="term" value="F:monooxygenase activity"/>
    <property type="evidence" value="ECO:0007669"/>
    <property type="project" value="InterPro"/>
</dbReference>
<dbReference type="InterPro" id="IPR001128">
    <property type="entry name" value="Cyt_P450"/>
</dbReference>
<sequence length="552" mass="62282">MDFATPLRRLTASSVAITFASYYLCESASRGPVFTEVKFYVSLYVIWMLHFSAWALYRIIIYPKLLSPLRHLPEPTADRSWWNGYMHRTFSGMNVAESAQWQSEIKHDGVFRYLGILNSERLVFTSVEGVVEVLQRANDFVQPQLLAKIAGRILGPGLVLVNGEEHKRQRRLLLPSFSTRQIRDLYPVFWSKAVETTAKFTTLVQQTASEKGFSTPFEIDYHAGHAALDSIKSPDSDLVRNYRRTFNPTRLWQAMAVLLKFAIPAGILDRIPIRQNKDVDTARQLLRDACAASVREKKALQAKGELTTHDIISALIRDRKVVEDEELVTHMMVMLGAGHETVVVGLTWTLYELCRRPEWQKALRAEARAKLPSPDTNSEPSAYSTEVDSMPLLNAFISESLRYWPPIPQVLKNATDDTTVAGVFVPATTKVVVSIYGFNRDPRNWGPDAAEFRPERWYSRDETTGAVRFDATGGALSKYSLMSFIHGPRDCIGRVFARHEMLCVLACCVGRFEFILSDESQLDEKKVAVSGGGFSSKPLHGIEVKARQVPGW</sequence>
<keyword evidence="6" id="KW-0812">Transmembrane</keyword>
<keyword evidence="3 5" id="KW-0479">Metal-binding</keyword>
<dbReference type="InterPro" id="IPR002401">
    <property type="entry name" value="Cyt_P450_E_grp-I"/>
</dbReference>
<dbReference type="EMBL" id="CAUWAG010000020">
    <property type="protein sequence ID" value="CAJ2513376.1"/>
    <property type="molecule type" value="Genomic_DNA"/>
</dbReference>
<dbReference type="PRINTS" id="PR00385">
    <property type="entry name" value="P450"/>
</dbReference>
<dbReference type="SUPFAM" id="SSF48264">
    <property type="entry name" value="Cytochrome P450"/>
    <property type="match status" value="1"/>
</dbReference>
<reference evidence="7" key="1">
    <citation type="submission" date="2023-10" db="EMBL/GenBank/DDBJ databases">
        <authorList>
            <person name="Hackl T."/>
        </authorList>
    </citation>
    <scope>NUCLEOTIDE SEQUENCE</scope>
</reference>
<dbReference type="GO" id="GO:0016705">
    <property type="term" value="F:oxidoreductase activity, acting on paired donors, with incorporation or reduction of molecular oxygen"/>
    <property type="evidence" value="ECO:0007669"/>
    <property type="project" value="InterPro"/>
</dbReference>
<organism evidence="7 8">
    <name type="scientific">Anthostomella pinea</name>
    <dbReference type="NCBI Taxonomy" id="933095"/>
    <lineage>
        <taxon>Eukaryota</taxon>
        <taxon>Fungi</taxon>
        <taxon>Dikarya</taxon>
        <taxon>Ascomycota</taxon>
        <taxon>Pezizomycotina</taxon>
        <taxon>Sordariomycetes</taxon>
        <taxon>Xylariomycetidae</taxon>
        <taxon>Xylariales</taxon>
        <taxon>Xylariaceae</taxon>
        <taxon>Anthostomella</taxon>
    </lineage>
</organism>
<feature type="transmembrane region" description="Helical" evidence="6">
    <location>
        <begin position="37"/>
        <end position="57"/>
    </location>
</feature>
<evidence type="ECO:0000256" key="1">
    <source>
        <dbReference type="ARBA" id="ARBA00010617"/>
    </source>
</evidence>
<evidence type="ECO:0000313" key="7">
    <source>
        <dbReference type="EMBL" id="CAJ2513376.1"/>
    </source>
</evidence>
<evidence type="ECO:0000256" key="6">
    <source>
        <dbReference type="SAM" id="Phobius"/>
    </source>
</evidence>
<evidence type="ECO:0000256" key="4">
    <source>
        <dbReference type="ARBA" id="ARBA00023004"/>
    </source>
</evidence>
<comment type="cofactor">
    <cofactor evidence="5">
        <name>heme</name>
        <dbReference type="ChEBI" id="CHEBI:30413"/>
    </cofactor>
</comment>
<dbReference type="GO" id="GO:0020037">
    <property type="term" value="F:heme binding"/>
    <property type="evidence" value="ECO:0007669"/>
    <property type="project" value="InterPro"/>
</dbReference>
<accession>A0AAI8VSN4</accession>